<dbReference type="InterPro" id="IPR050904">
    <property type="entry name" value="Adhesion/Biosynth-related"/>
</dbReference>
<dbReference type="PANTHER" id="PTHR10900">
    <property type="entry name" value="PERIOSTIN-RELATED"/>
    <property type="match status" value="1"/>
</dbReference>
<dbReference type="RefSeq" id="WP_194111344.1">
    <property type="nucleotide sequence ID" value="NZ_JADFFL010000003.1"/>
</dbReference>
<dbReference type="PROSITE" id="PS50213">
    <property type="entry name" value="FAS1"/>
    <property type="match status" value="1"/>
</dbReference>
<dbReference type="Proteomes" id="UP000622475">
    <property type="component" value="Unassembled WGS sequence"/>
</dbReference>
<proteinExistence type="predicted"/>
<organism evidence="3 4">
    <name type="scientific">Mucilaginibacter myungsuensis</name>
    <dbReference type="NCBI Taxonomy" id="649104"/>
    <lineage>
        <taxon>Bacteria</taxon>
        <taxon>Pseudomonadati</taxon>
        <taxon>Bacteroidota</taxon>
        <taxon>Sphingobacteriia</taxon>
        <taxon>Sphingobacteriales</taxon>
        <taxon>Sphingobacteriaceae</taxon>
        <taxon>Mucilaginibacter</taxon>
    </lineage>
</organism>
<keyword evidence="1" id="KW-0732">Signal</keyword>
<evidence type="ECO:0000313" key="4">
    <source>
        <dbReference type="Proteomes" id="UP000622475"/>
    </source>
</evidence>
<sequence length="193" mass="19353">MKKFILAAAATVLVTVTINQASAQTTDTTKKETTTTTATTTAANGAADVVGALNSNSDYTTAAAAVKTAGLEGTLKAGGPYTIFAPNNSAFSKLPQGAQDSLMKDPAKLATVLKGHVVSGKYGKAEIIAALKASKDRKVPLTTLGGEALTLSISPAQTLVLTNATGATAEVTLYDLVGGNGIVNGINGVLATK</sequence>
<evidence type="ECO:0000256" key="1">
    <source>
        <dbReference type="SAM" id="SignalP"/>
    </source>
</evidence>
<dbReference type="FunFam" id="2.30.180.10:FF:000032">
    <property type="entry name" value="Fasciclin domain-containing protein, putative"/>
    <property type="match status" value="1"/>
</dbReference>
<dbReference type="AlphaFoldDB" id="A0A929KX88"/>
<protein>
    <submittedName>
        <fullName evidence="3">Fasciclin domain-containing protein</fullName>
    </submittedName>
</protein>
<keyword evidence="4" id="KW-1185">Reference proteome</keyword>
<dbReference type="SMART" id="SM00554">
    <property type="entry name" value="FAS1"/>
    <property type="match status" value="1"/>
</dbReference>
<dbReference type="SUPFAM" id="SSF82153">
    <property type="entry name" value="FAS1 domain"/>
    <property type="match status" value="1"/>
</dbReference>
<dbReference type="PANTHER" id="PTHR10900:SF77">
    <property type="entry name" value="FI19380P1"/>
    <property type="match status" value="1"/>
</dbReference>
<feature type="chain" id="PRO_5037852768" evidence="1">
    <location>
        <begin position="24"/>
        <end position="193"/>
    </location>
</feature>
<feature type="signal peptide" evidence="1">
    <location>
        <begin position="1"/>
        <end position="23"/>
    </location>
</feature>
<comment type="caution">
    <text evidence="3">The sequence shown here is derived from an EMBL/GenBank/DDBJ whole genome shotgun (WGS) entry which is preliminary data.</text>
</comment>
<gene>
    <name evidence="3" type="ORF">IRJ16_09685</name>
</gene>
<evidence type="ECO:0000259" key="2">
    <source>
        <dbReference type="PROSITE" id="PS50213"/>
    </source>
</evidence>
<evidence type="ECO:0000313" key="3">
    <source>
        <dbReference type="EMBL" id="MBE9662155.1"/>
    </source>
</evidence>
<name>A0A929KX88_9SPHI</name>
<dbReference type="Gene3D" id="2.30.180.10">
    <property type="entry name" value="FAS1 domain"/>
    <property type="match status" value="1"/>
</dbReference>
<dbReference type="EMBL" id="JADFFL010000003">
    <property type="protein sequence ID" value="MBE9662155.1"/>
    <property type="molecule type" value="Genomic_DNA"/>
</dbReference>
<dbReference type="InterPro" id="IPR000782">
    <property type="entry name" value="FAS1_domain"/>
</dbReference>
<accession>A0A929KX88</accession>
<dbReference type="InterPro" id="IPR036378">
    <property type="entry name" value="FAS1_dom_sf"/>
</dbReference>
<dbReference type="Pfam" id="PF02469">
    <property type="entry name" value="Fasciclin"/>
    <property type="match status" value="1"/>
</dbReference>
<reference evidence="3" key="1">
    <citation type="submission" date="2020-10" db="EMBL/GenBank/DDBJ databases">
        <title>Mucilaginibacter mali sp. nov., isolated from rhizosphere soil of apple orchard.</title>
        <authorList>
            <person name="Lee J.-S."/>
            <person name="Kim H.S."/>
            <person name="Kim J.-S."/>
        </authorList>
    </citation>
    <scope>NUCLEOTIDE SEQUENCE</scope>
    <source>
        <strain evidence="3">KCTC 22746</strain>
    </source>
</reference>
<feature type="domain" description="FAS1" evidence="2">
    <location>
        <begin position="46"/>
        <end position="190"/>
    </location>
</feature>